<dbReference type="Pfam" id="PF00005">
    <property type="entry name" value="ABC_tran"/>
    <property type="match status" value="1"/>
</dbReference>
<dbReference type="PROSITE" id="PS50893">
    <property type="entry name" value="ABC_TRANSPORTER_2"/>
    <property type="match status" value="1"/>
</dbReference>
<dbReference type="PANTHER" id="PTHR42788:SF13">
    <property type="entry name" value="ALIPHATIC SULFONATES IMPORT ATP-BINDING PROTEIN SSUB"/>
    <property type="match status" value="1"/>
</dbReference>
<comment type="caution">
    <text evidence="6">The sequence shown here is derived from an EMBL/GenBank/DDBJ whole genome shotgun (WGS) entry which is preliminary data.</text>
</comment>
<evidence type="ECO:0000256" key="1">
    <source>
        <dbReference type="ARBA" id="ARBA00005417"/>
    </source>
</evidence>
<dbReference type="InterPro" id="IPR050166">
    <property type="entry name" value="ABC_transporter_ATP-bind"/>
</dbReference>
<reference evidence="6 7" key="1">
    <citation type="submission" date="2021-05" db="EMBL/GenBank/DDBJ databases">
        <title>Petroleum and Energy Research Collection (APPE): ex situ preservation of microbial diversity associated with the oil industry and exploitation of its biotechnological potential.</title>
        <authorList>
            <person name="Paixao C.T.M."/>
            <person name="Gomes M.B."/>
            <person name="Oliveira V.M."/>
        </authorList>
    </citation>
    <scope>NUCLEOTIDE SEQUENCE [LARGE SCALE GENOMIC DNA]</scope>
    <source>
        <strain evidence="6 7">LIT2</strain>
    </source>
</reference>
<dbReference type="PROSITE" id="PS00211">
    <property type="entry name" value="ABC_TRANSPORTER_1"/>
    <property type="match status" value="1"/>
</dbReference>
<dbReference type="InterPro" id="IPR003439">
    <property type="entry name" value="ABC_transporter-like_ATP-bd"/>
</dbReference>
<gene>
    <name evidence="6" type="ORF">KGQ91_05015</name>
</gene>
<evidence type="ECO:0000256" key="4">
    <source>
        <dbReference type="ARBA" id="ARBA00022840"/>
    </source>
</evidence>
<dbReference type="InterPro" id="IPR017871">
    <property type="entry name" value="ABC_transporter-like_CS"/>
</dbReference>
<evidence type="ECO:0000256" key="2">
    <source>
        <dbReference type="ARBA" id="ARBA00022448"/>
    </source>
</evidence>
<dbReference type="EMBL" id="JAGXFD010000001">
    <property type="protein sequence ID" value="MBZ9567050.1"/>
    <property type="molecule type" value="Genomic_DNA"/>
</dbReference>
<dbReference type="SMART" id="SM00382">
    <property type="entry name" value="AAA"/>
    <property type="match status" value="1"/>
</dbReference>
<sequence length="263" mass="28467">MTSPSPAADAVLSARGVRLGFAGDVVLDGVDLDVAPREFVAVVGASGVGKSTLLRALAGLLTPQHGEVHLSAAGEPASRAWSMVFQAPRLFPWRRVRANVELGLEGLGLSRAERRARAMAPLELVGLAPLAERWPRTLSGGQQQRVGIARALAVKPRVLFMDEPFSALDALTRQRLQGELAELRRRSDAAIVFVTHDIEEAVLLADRVVVLARPDEHTPAGVRDIVTIDLPLDQRRAQAGFRDHVQRLERHIGVAVTHEETPS</sequence>
<organism evidence="6 7">
    <name type="scientific">Modicisalibacter tunisiensis</name>
    <dbReference type="NCBI Taxonomy" id="390637"/>
    <lineage>
        <taxon>Bacteria</taxon>
        <taxon>Pseudomonadati</taxon>
        <taxon>Pseudomonadota</taxon>
        <taxon>Gammaproteobacteria</taxon>
        <taxon>Oceanospirillales</taxon>
        <taxon>Halomonadaceae</taxon>
        <taxon>Modicisalibacter</taxon>
    </lineage>
</organism>
<keyword evidence="4 6" id="KW-0067">ATP-binding</keyword>
<protein>
    <submittedName>
        <fullName evidence="6">ABC transporter ATP-binding protein</fullName>
    </submittedName>
</protein>
<dbReference type="PANTHER" id="PTHR42788">
    <property type="entry name" value="TAURINE IMPORT ATP-BINDING PROTEIN-RELATED"/>
    <property type="match status" value="1"/>
</dbReference>
<evidence type="ECO:0000256" key="3">
    <source>
        <dbReference type="ARBA" id="ARBA00022741"/>
    </source>
</evidence>
<proteinExistence type="inferred from homology"/>
<dbReference type="GO" id="GO:0005524">
    <property type="term" value="F:ATP binding"/>
    <property type="evidence" value="ECO:0007669"/>
    <property type="project" value="UniProtKB-KW"/>
</dbReference>
<dbReference type="SUPFAM" id="SSF52540">
    <property type="entry name" value="P-loop containing nucleoside triphosphate hydrolases"/>
    <property type="match status" value="1"/>
</dbReference>
<evidence type="ECO:0000313" key="6">
    <source>
        <dbReference type="EMBL" id="MBZ9567050.1"/>
    </source>
</evidence>
<keyword evidence="7" id="KW-1185">Reference proteome</keyword>
<feature type="domain" description="ABC transporter" evidence="5">
    <location>
        <begin position="12"/>
        <end position="238"/>
    </location>
</feature>
<keyword evidence="3" id="KW-0547">Nucleotide-binding</keyword>
<keyword evidence="2" id="KW-0813">Transport</keyword>
<evidence type="ECO:0000259" key="5">
    <source>
        <dbReference type="PROSITE" id="PS50893"/>
    </source>
</evidence>
<evidence type="ECO:0000313" key="7">
    <source>
        <dbReference type="Proteomes" id="UP001319883"/>
    </source>
</evidence>
<dbReference type="Gene3D" id="3.40.50.300">
    <property type="entry name" value="P-loop containing nucleotide triphosphate hydrolases"/>
    <property type="match status" value="1"/>
</dbReference>
<dbReference type="InterPro" id="IPR003593">
    <property type="entry name" value="AAA+_ATPase"/>
</dbReference>
<name>A0ABS7WWQ9_9GAMM</name>
<comment type="similarity">
    <text evidence="1">Belongs to the ABC transporter superfamily.</text>
</comment>
<dbReference type="Proteomes" id="UP001319883">
    <property type="component" value="Unassembled WGS sequence"/>
</dbReference>
<accession>A0ABS7WWQ9</accession>
<dbReference type="InterPro" id="IPR027417">
    <property type="entry name" value="P-loop_NTPase"/>
</dbReference>